<feature type="compositionally biased region" description="Basic and acidic residues" evidence="5">
    <location>
        <begin position="9"/>
        <end position="20"/>
    </location>
</feature>
<dbReference type="Gene3D" id="1.20.120.910">
    <property type="entry name" value="DksA, coiled-coil domain"/>
    <property type="match status" value="1"/>
</dbReference>
<dbReference type="PANTHER" id="PTHR38777:SF1">
    <property type="entry name" value="DNAK SUPPRESSOR PROTEIN"/>
    <property type="match status" value="1"/>
</dbReference>
<dbReference type="AlphaFoldDB" id="A0A379XKF4"/>
<dbReference type="Proteomes" id="UP000254220">
    <property type="component" value="Unassembled WGS sequence"/>
</dbReference>
<dbReference type="RefSeq" id="WP_000752599.1">
    <property type="nucleotide sequence ID" value="NZ_DADWZK010000003.1"/>
</dbReference>
<sequence>MADAMDFAQQREQEDRERHINNARSRIAAPSRFLCEECDAPIPEARRIAIPGVAFCVTCQQIIELKNKHYNGGTV</sequence>
<organism evidence="7 8">
    <name type="scientific">Salmonella enterica subsp. indica</name>
    <dbReference type="NCBI Taxonomy" id="59207"/>
    <lineage>
        <taxon>Bacteria</taxon>
        <taxon>Pseudomonadati</taxon>
        <taxon>Pseudomonadota</taxon>
        <taxon>Gammaproteobacteria</taxon>
        <taxon>Enterobacterales</taxon>
        <taxon>Enterobacteriaceae</taxon>
        <taxon>Salmonella</taxon>
    </lineage>
</organism>
<evidence type="ECO:0000313" key="7">
    <source>
        <dbReference type="EMBL" id="SUI00964.1"/>
    </source>
</evidence>
<dbReference type="PROSITE" id="PS51128">
    <property type="entry name" value="ZF_DKSA_2"/>
    <property type="match status" value="1"/>
</dbReference>
<feature type="domain" description="Zinc finger DksA/TraR C4-type" evidence="6">
    <location>
        <begin position="33"/>
        <end position="64"/>
    </location>
</feature>
<dbReference type="GO" id="GO:1900378">
    <property type="term" value="P:positive regulation of secondary metabolite biosynthetic process"/>
    <property type="evidence" value="ECO:0007669"/>
    <property type="project" value="TreeGrafter"/>
</dbReference>
<dbReference type="PANTHER" id="PTHR38777">
    <property type="entry name" value="FELS-2 PROPHAGE PROTEIN"/>
    <property type="match status" value="1"/>
</dbReference>
<protein>
    <submittedName>
        <fullName evidence="7">Phage protein</fullName>
    </submittedName>
</protein>
<evidence type="ECO:0000256" key="1">
    <source>
        <dbReference type="ARBA" id="ARBA00022723"/>
    </source>
</evidence>
<dbReference type="EMBL" id="UGYB01000001">
    <property type="protein sequence ID" value="SUI00964.1"/>
    <property type="molecule type" value="Genomic_DNA"/>
</dbReference>
<dbReference type="PROSITE" id="PS01102">
    <property type="entry name" value="ZF_DKSA_1"/>
    <property type="match status" value="1"/>
</dbReference>
<evidence type="ECO:0000256" key="2">
    <source>
        <dbReference type="ARBA" id="ARBA00022771"/>
    </source>
</evidence>
<proteinExistence type="predicted"/>
<keyword evidence="3" id="KW-0862">Zinc</keyword>
<gene>
    <name evidence="7" type="primary">ybiI_1</name>
    <name evidence="7" type="ORF">NCTC12420_00643</name>
</gene>
<evidence type="ECO:0000256" key="5">
    <source>
        <dbReference type="SAM" id="MobiDB-lite"/>
    </source>
</evidence>
<reference evidence="7 8" key="1">
    <citation type="submission" date="2018-06" db="EMBL/GenBank/DDBJ databases">
        <authorList>
            <consortium name="Pathogen Informatics"/>
            <person name="Doyle S."/>
        </authorList>
    </citation>
    <scope>NUCLEOTIDE SEQUENCE [LARGE SCALE GENOMIC DNA]</scope>
    <source>
        <strain evidence="7 8">NCTC12420</strain>
    </source>
</reference>
<dbReference type="InterPro" id="IPR020458">
    <property type="entry name" value="Znf_DskA_TraR_CS"/>
</dbReference>
<dbReference type="InterPro" id="IPR000962">
    <property type="entry name" value="Znf_DskA_TraR"/>
</dbReference>
<name>A0A379XKF4_SALER</name>
<feature type="region of interest" description="Disordered" evidence="5">
    <location>
        <begin position="1"/>
        <end position="23"/>
    </location>
</feature>
<evidence type="ECO:0000313" key="8">
    <source>
        <dbReference type="Proteomes" id="UP000254220"/>
    </source>
</evidence>
<evidence type="ECO:0000256" key="4">
    <source>
        <dbReference type="PROSITE-ProRule" id="PRU00510"/>
    </source>
</evidence>
<dbReference type="SUPFAM" id="SSF57716">
    <property type="entry name" value="Glucocorticoid receptor-like (DNA-binding domain)"/>
    <property type="match status" value="1"/>
</dbReference>
<dbReference type="Pfam" id="PF01258">
    <property type="entry name" value="zf-dskA_traR"/>
    <property type="match status" value="1"/>
</dbReference>
<keyword evidence="1" id="KW-0479">Metal-binding</keyword>
<evidence type="ECO:0000259" key="6">
    <source>
        <dbReference type="Pfam" id="PF01258"/>
    </source>
</evidence>
<dbReference type="NCBIfam" id="TIGR02419">
    <property type="entry name" value="C4_traR_proteo"/>
    <property type="match status" value="1"/>
</dbReference>
<evidence type="ECO:0000256" key="3">
    <source>
        <dbReference type="ARBA" id="ARBA00022833"/>
    </source>
</evidence>
<accession>A0A379XKF4</accession>
<dbReference type="InterPro" id="IPR012783">
    <property type="entry name" value="Znf_C4_TraR"/>
</dbReference>
<dbReference type="GO" id="GO:0008270">
    <property type="term" value="F:zinc ion binding"/>
    <property type="evidence" value="ECO:0007669"/>
    <property type="project" value="UniProtKB-KW"/>
</dbReference>
<keyword evidence="2" id="KW-0863">Zinc-finger</keyword>
<feature type="zinc finger region" description="dksA C4-type" evidence="4">
    <location>
        <begin position="35"/>
        <end position="59"/>
    </location>
</feature>